<gene>
    <name evidence="4" type="ORF">RchiOBHm_Chr5g0073331</name>
</gene>
<evidence type="ECO:0000256" key="1">
    <source>
        <dbReference type="ARBA" id="ARBA00022729"/>
    </source>
</evidence>
<accession>A0A2P6QKX1</accession>
<dbReference type="InterPro" id="IPR008502">
    <property type="entry name" value="Prolamin-like"/>
</dbReference>
<organism evidence="4 5">
    <name type="scientific">Rosa chinensis</name>
    <name type="common">China rose</name>
    <dbReference type="NCBI Taxonomy" id="74649"/>
    <lineage>
        <taxon>Eukaryota</taxon>
        <taxon>Viridiplantae</taxon>
        <taxon>Streptophyta</taxon>
        <taxon>Embryophyta</taxon>
        <taxon>Tracheophyta</taxon>
        <taxon>Spermatophyta</taxon>
        <taxon>Magnoliopsida</taxon>
        <taxon>eudicotyledons</taxon>
        <taxon>Gunneridae</taxon>
        <taxon>Pentapetalae</taxon>
        <taxon>rosids</taxon>
        <taxon>fabids</taxon>
        <taxon>Rosales</taxon>
        <taxon>Rosaceae</taxon>
        <taxon>Rosoideae</taxon>
        <taxon>Rosoideae incertae sedis</taxon>
        <taxon>Rosa</taxon>
    </lineage>
</organism>
<keyword evidence="5" id="KW-1185">Reference proteome</keyword>
<evidence type="ECO:0000313" key="5">
    <source>
        <dbReference type="Proteomes" id="UP000238479"/>
    </source>
</evidence>
<dbReference type="Pfam" id="PF05617">
    <property type="entry name" value="Prolamin_like"/>
    <property type="match status" value="1"/>
</dbReference>
<protein>
    <submittedName>
        <fullName evidence="4">Putative Prolamin-like domain-containing protein</fullName>
    </submittedName>
</protein>
<evidence type="ECO:0000259" key="3">
    <source>
        <dbReference type="Pfam" id="PF05617"/>
    </source>
</evidence>
<proteinExistence type="predicted"/>
<dbReference type="AlphaFoldDB" id="A0A2P6QKX1"/>
<name>A0A2P6QKX1_ROSCH</name>
<dbReference type="EMBL" id="PDCK01000043">
    <property type="protein sequence ID" value="PRQ34823.1"/>
    <property type="molecule type" value="Genomic_DNA"/>
</dbReference>
<evidence type="ECO:0000256" key="2">
    <source>
        <dbReference type="SAM" id="SignalP"/>
    </source>
</evidence>
<feature type="domain" description="Prolamin-like" evidence="3">
    <location>
        <begin position="70"/>
        <end position="139"/>
    </location>
</feature>
<feature type="signal peptide" evidence="2">
    <location>
        <begin position="1"/>
        <end position="23"/>
    </location>
</feature>
<dbReference type="PANTHER" id="PTHR31207:SF35">
    <property type="entry name" value="PROLAMIN-LIKE DOMAIN-CONTAINING PROTEIN"/>
    <property type="match status" value="1"/>
</dbReference>
<dbReference type="InterPro" id="IPR040220">
    <property type="entry name" value="DD11"/>
</dbReference>
<dbReference type="OMA" id="ENTTMNE"/>
<dbReference type="OrthoDB" id="1368054at2759"/>
<dbReference type="Proteomes" id="UP000238479">
    <property type="component" value="Chromosome 5"/>
</dbReference>
<comment type="caution">
    <text evidence="4">The sequence shown here is derived from an EMBL/GenBank/DDBJ whole genome shotgun (WGS) entry which is preliminary data.</text>
</comment>
<dbReference type="Gramene" id="PRQ34823">
    <property type="protein sequence ID" value="PRQ34823"/>
    <property type="gene ID" value="RchiOBHm_Chr5g0073331"/>
</dbReference>
<keyword evidence="1 2" id="KW-0732">Signal</keyword>
<reference evidence="4 5" key="1">
    <citation type="journal article" date="2018" name="Nat. Genet.">
        <title>The Rosa genome provides new insights in the design of modern roses.</title>
        <authorList>
            <person name="Bendahmane M."/>
        </authorList>
    </citation>
    <scope>NUCLEOTIDE SEQUENCE [LARGE SCALE GENOMIC DNA]</scope>
    <source>
        <strain evidence="5">cv. Old Blush</strain>
    </source>
</reference>
<dbReference type="PANTHER" id="PTHR31207">
    <property type="entry name" value="ECA1 GAMETOGENESIS FAMILY PROTEIN (DUF784)-RELATED-RELATED"/>
    <property type="match status" value="1"/>
</dbReference>
<sequence>MARLVMVGLVFASVSLLLSSAAAQVPDYDYLPDESITRTSFEDDEAYAPVTIEYGFPPEPFRGYYDNLDQCEDNVNLNCVKEIYRGMFKTEPLNKNCCKNLVQMGYGCHSRLAKLVNPRNKAKASMALAKSVQIWQKCVSVVETGRFPAVPAPF</sequence>
<feature type="chain" id="PRO_5015189170" evidence="2">
    <location>
        <begin position="24"/>
        <end position="154"/>
    </location>
</feature>
<evidence type="ECO:0000313" key="4">
    <source>
        <dbReference type="EMBL" id="PRQ34823.1"/>
    </source>
</evidence>